<dbReference type="InterPro" id="IPR050417">
    <property type="entry name" value="Sugar_Epim/Isomerase"/>
</dbReference>
<protein>
    <submittedName>
        <fullName evidence="5">Hydroxypyruvate isomerase</fullName>
        <ecNumber evidence="5">5.3.1.22</ecNumber>
    </submittedName>
</protein>
<name>A0A7W6CHY0_9SPHN</name>
<evidence type="ECO:0000313" key="5">
    <source>
        <dbReference type="EMBL" id="MBB3954095.1"/>
    </source>
</evidence>
<keyword evidence="5" id="KW-0670">Pyruvate</keyword>
<dbReference type="GO" id="GO:0008903">
    <property type="term" value="F:hydroxypyruvate isomerase activity"/>
    <property type="evidence" value="ECO:0007669"/>
    <property type="project" value="UniProtKB-EC"/>
</dbReference>
<comment type="caution">
    <text evidence="5">The sequence shown here is derived from an EMBL/GenBank/DDBJ whole genome shotgun (WGS) entry which is preliminary data.</text>
</comment>
<organism evidence="5 6">
    <name type="scientific">Novosphingobium sediminicola</name>
    <dbReference type="NCBI Taxonomy" id="563162"/>
    <lineage>
        <taxon>Bacteria</taxon>
        <taxon>Pseudomonadati</taxon>
        <taxon>Pseudomonadota</taxon>
        <taxon>Alphaproteobacteria</taxon>
        <taxon>Sphingomonadales</taxon>
        <taxon>Sphingomonadaceae</taxon>
        <taxon>Novosphingobium</taxon>
    </lineage>
</organism>
<proteinExistence type="inferred from homology"/>
<dbReference type="SUPFAM" id="SSF51658">
    <property type="entry name" value="Xylose isomerase-like"/>
    <property type="match status" value="1"/>
</dbReference>
<feature type="active site" description="Proton donor/acceptor" evidence="3">
    <location>
        <position position="139"/>
    </location>
</feature>
<dbReference type="AlphaFoldDB" id="A0A7W6CHY0"/>
<feature type="domain" description="Xylose isomerase-like TIM barrel" evidence="4">
    <location>
        <begin position="24"/>
        <end position="254"/>
    </location>
</feature>
<evidence type="ECO:0000256" key="1">
    <source>
        <dbReference type="ARBA" id="ARBA00023235"/>
    </source>
</evidence>
<dbReference type="Gene3D" id="3.20.20.150">
    <property type="entry name" value="Divalent-metal-dependent TIM barrel enzymes"/>
    <property type="match status" value="1"/>
</dbReference>
<reference evidence="5 6" key="1">
    <citation type="submission" date="2020-08" db="EMBL/GenBank/DDBJ databases">
        <title>Genomic Encyclopedia of Type Strains, Phase IV (KMG-IV): sequencing the most valuable type-strain genomes for metagenomic binning, comparative biology and taxonomic classification.</title>
        <authorList>
            <person name="Goeker M."/>
        </authorList>
    </citation>
    <scope>NUCLEOTIDE SEQUENCE [LARGE SCALE GENOMIC DNA]</scope>
    <source>
        <strain evidence="5 6">DSM 27057</strain>
    </source>
</reference>
<dbReference type="PIRSF" id="PIRSF006241">
    <property type="entry name" value="HyI"/>
    <property type="match status" value="1"/>
</dbReference>
<evidence type="ECO:0000256" key="3">
    <source>
        <dbReference type="PIRSR" id="PIRSR006241-50"/>
    </source>
</evidence>
<keyword evidence="1 2" id="KW-0413">Isomerase</keyword>
<evidence type="ECO:0000259" key="4">
    <source>
        <dbReference type="Pfam" id="PF01261"/>
    </source>
</evidence>
<evidence type="ECO:0000313" key="6">
    <source>
        <dbReference type="Proteomes" id="UP000548867"/>
    </source>
</evidence>
<sequence>MSFEISVNLEYAFQDAGETIEQRIDAAAAAGFRYVELFLLKGRDLPAIRDALERNAVQLVSTVADYVTQLVDPQTHDGFCDIFRKAAQDALFLGCRNVVVTSGRGVPWLTRPVQLRIFADALVRLLPIAEELGVTIYLESANTRHDHPGVLCSTTQDSACVVEMISSPRVRLIYDLYHSVVEGEDPAIELPRVIHLTDHIQIGDVPGRGEPGSGTIDWPAQLALLKTLGYKGLIGLELKPTRAPTADALAYIQRICADA</sequence>
<dbReference type="InterPro" id="IPR013022">
    <property type="entry name" value="Xyl_isomerase-like_TIM-brl"/>
</dbReference>
<dbReference type="Proteomes" id="UP000548867">
    <property type="component" value="Unassembled WGS sequence"/>
</dbReference>
<comment type="similarity">
    <text evidence="2">Belongs to the hyi family.</text>
</comment>
<dbReference type="PANTHER" id="PTHR43489">
    <property type="entry name" value="ISOMERASE"/>
    <property type="match status" value="1"/>
</dbReference>
<dbReference type="EMBL" id="JACIDX010000003">
    <property type="protein sequence ID" value="MBB3954095.1"/>
    <property type="molecule type" value="Genomic_DNA"/>
</dbReference>
<dbReference type="InterPro" id="IPR026040">
    <property type="entry name" value="HyI-like"/>
</dbReference>
<keyword evidence="6" id="KW-1185">Reference proteome</keyword>
<gene>
    <name evidence="5" type="ORF">GGR38_001022</name>
</gene>
<evidence type="ECO:0000256" key="2">
    <source>
        <dbReference type="PIRNR" id="PIRNR006241"/>
    </source>
</evidence>
<accession>A0A7W6CHY0</accession>
<dbReference type="Pfam" id="PF01261">
    <property type="entry name" value="AP_endonuc_2"/>
    <property type="match status" value="1"/>
</dbReference>
<dbReference type="InterPro" id="IPR036237">
    <property type="entry name" value="Xyl_isomerase-like_sf"/>
</dbReference>
<dbReference type="RefSeq" id="WP_183623331.1">
    <property type="nucleotide sequence ID" value="NZ_JACIDX010000003.1"/>
</dbReference>
<dbReference type="EC" id="5.3.1.22" evidence="5"/>
<feature type="active site" description="Proton donor/acceptor" evidence="3">
    <location>
        <position position="237"/>
    </location>
</feature>